<dbReference type="OMA" id="CEKSEAF"/>
<name>A0A151U3E8_CAJCA</name>
<dbReference type="Proteomes" id="UP000075243">
    <property type="component" value="Chromosome 2"/>
</dbReference>
<dbReference type="AlphaFoldDB" id="A0A151U3E8"/>
<dbReference type="Pfam" id="PF13976">
    <property type="entry name" value="gag_pre-integrs"/>
    <property type="match status" value="1"/>
</dbReference>
<feature type="domain" description="Integrase catalytic" evidence="2">
    <location>
        <begin position="73"/>
        <end position="249"/>
    </location>
</feature>
<dbReference type="InterPro" id="IPR025724">
    <property type="entry name" value="GAG-pre-integrase_dom"/>
</dbReference>
<dbReference type="PANTHER" id="PTHR42648">
    <property type="entry name" value="TRANSPOSASE, PUTATIVE-RELATED"/>
    <property type="match status" value="1"/>
</dbReference>
<dbReference type="InterPro" id="IPR001584">
    <property type="entry name" value="Integrase_cat-core"/>
</dbReference>
<evidence type="ECO:0000313" key="3">
    <source>
        <dbReference type="EMBL" id="KYP73784.1"/>
    </source>
</evidence>
<reference evidence="3 4" key="1">
    <citation type="journal article" date="2012" name="Nat. Biotechnol.">
        <title>Draft genome sequence of pigeonpea (Cajanus cajan), an orphan legume crop of resource-poor farmers.</title>
        <authorList>
            <person name="Varshney R.K."/>
            <person name="Chen W."/>
            <person name="Li Y."/>
            <person name="Bharti A.K."/>
            <person name="Saxena R.K."/>
            <person name="Schlueter J.A."/>
            <person name="Donoghue M.T."/>
            <person name="Azam S."/>
            <person name="Fan G."/>
            <person name="Whaley A.M."/>
            <person name="Farmer A.D."/>
            <person name="Sheridan J."/>
            <person name="Iwata A."/>
            <person name="Tuteja R."/>
            <person name="Penmetsa R.V."/>
            <person name="Wu W."/>
            <person name="Upadhyaya H.D."/>
            <person name="Yang S.P."/>
            <person name="Shah T."/>
            <person name="Saxena K.B."/>
            <person name="Michael T."/>
            <person name="McCombie W.R."/>
            <person name="Yang B."/>
            <person name="Zhang G."/>
            <person name="Yang H."/>
            <person name="Wang J."/>
            <person name="Spillane C."/>
            <person name="Cook D.R."/>
            <person name="May G.D."/>
            <person name="Xu X."/>
            <person name="Jackson S.A."/>
        </authorList>
    </citation>
    <scope>NUCLEOTIDE SEQUENCE [LARGE SCALE GENOMIC DNA]</scope>
    <source>
        <strain evidence="4">cv. Asha</strain>
    </source>
</reference>
<evidence type="ECO:0000259" key="2">
    <source>
        <dbReference type="PROSITE" id="PS50994"/>
    </source>
</evidence>
<feature type="compositionally biased region" description="Basic and acidic residues" evidence="1">
    <location>
        <begin position="341"/>
        <end position="355"/>
    </location>
</feature>
<dbReference type="InterPro" id="IPR057670">
    <property type="entry name" value="SH3_retrovirus"/>
</dbReference>
<dbReference type="Gramene" id="C.cajan_06263.t">
    <property type="protein sequence ID" value="C.cajan_06263.t.cds1"/>
    <property type="gene ID" value="C.cajan_06263"/>
</dbReference>
<dbReference type="GO" id="GO:0003676">
    <property type="term" value="F:nucleic acid binding"/>
    <property type="evidence" value="ECO:0007669"/>
    <property type="project" value="InterPro"/>
</dbReference>
<proteinExistence type="predicted"/>
<dbReference type="PANTHER" id="PTHR42648:SF18">
    <property type="entry name" value="RETROTRANSPOSON, UNCLASSIFIED-LIKE PROTEIN"/>
    <property type="match status" value="1"/>
</dbReference>
<dbReference type="Gene3D" id="3.30.420.10">
    <property type="entry name" value="Ribonuclease H-like superfamily/Ribonuclease H"/>
    <property type="match status" value="1"/>
</dbReference>
<organism evidence="3 4">
    <name type="scientific">Cajanus cajan</name>
    <name type="common">Pigeon pea</name>
    <name type="synonym">Cajanus indicus</name>
    <dbReference type="NCBI Taxonomy" id="3821"/>
    <lineage>
        <taxon>Eukaryota</taxon>
        <taxon>Viridiplantae</taxon>
        <taxon>Streptophyta</taxon>
        <taxon>Embryophyta</taxon>
        <taxon>Tracheophyta</taxon>
        <taxon>Spermatophyta</taxon>
        <taxon>Magnoliopsida</taxon>
        <taxon>eudicotyledons</taxon>
        <taxon>Gunneridae</taxon>
        <taxon>Pentapetalae</taxon>
        <taxon>rosids</taxon>
        <taxon>fabids</taxon>
        <taxon>Fabales</taxon>
        <taxon>Fabaceae</taxon>
        <taxon>Papilionoideae</taxon>
        <taxon>50 kb inversion clade</taxon>
        <taxon>NPAAA clade</taxon>
        <taxon>indigoferoid/millettioid clade</taxon>
        <taxon>Phaseoleae</taxon>
        <taxon>Cajanus</taxon>
    </lineage>
</organism>
<protein>
    <submittedName>
        <fullName evidence="3">Retrovirus-related Pol polyprotein from transposon TNT 1-94</fullName>
    </submittedName>
</protein>
<dbReference type="PROSITE" id="PS50994">
    <property type="entry name" value="INTEGRASE"/>
    <property type="match status" value="1"/>
</dbReference>
<gene>
    <name evidence="3" type="ORF">KK1_006438</name>
</gene>
<dbReference type="Pfam" id="PF00665">
    <property type="entry name" value="rve"/>
    <property type="match status" value="1"/>
</dbReference>
<evidence type="ECO:0000256" key="1">
    <source>
        <dbReference type="SAM" id="MobiDB-lite"/>
    </source>
</evidence>
<dbReference type="Pfam" id="PF25597">
    <property type="entry name" value="SH3_retrovirus"/>
    <property type="match status" value="1"/>
</dbReference>
<sequence>MFYLSASTVPQHPLCLQAEDVSEKKTQLWHSRFGHLNYKGLSTLASKQMVLGIPSLKSPKTICTTCLVGKQHRDSIPMQSSWRASTKLQLIHADICGPISPSSHSNKRYILSFIDDYSRKAWIYFLHEKSEPIIVFKSFKACVEKEAGTYITCLRIDKGGEFTSKEFIDFCINQGISRQLMEAYTHQQNRVAECKNQNIMNAIRVVLHEKQVPKPFWPEAVRWCVHVQNRSPTSVVDQRTPEEIWSGVNPRVDYFRIFGCVAHTHVPDQKRSKLDEKSQKCVFLGVSDESKACKLFDPITKKFIMSRDVVFEEDKSWNWHRHAEESKADVLDWEDKETEEDAKPIQHEITDRYDNNQDELEPLLNSESNANQDPPVDALPIGGRAARTRITSVDD</sequence>
<dbReference type="GO" id="GO:0015074">
    <property type="term" value="P:DNA integration"/>
    <property type="evidence" value="ECO:0007669"/>
    <property type="project" value="InterPro"/>
</dbReference>
<dbReference type="EMBL" id="CM003604">
    <property type="protein sequence ID" value="KYP73784.1"/>
    <property type="molecule type" value="Genomic_DNA"/>
</dbReference>
<evidence type="ECO:0000313" key="4">
    <source>
        <dbReference type="Proteomes" id="UP000075243"/>
    </source>
</evidence>
<dbReference type="SUPFAM" id="SSF53098">
    <property type="entry name" value="Ribonuclease H-like"/>
    <property type="match status" value="1"/>
</dbReference>
<dbReference type="InterPro" id="IPR012337">
    <property type="entry name" value="RNaseH-like_sf"/>
</dbReference>
<accession>A0A151U3E8</accession>
<dbReference type="InterPro" id="IPR036397">
    <property type="entry name" value="RNaseH_sf"/>
</dbReference>
<keyword evidence="4" id="KW-1185">Reference proteome</keyword>
<dbReference type="InterPro" id="IPR039537">
    <property type="entry name" value="Retrotran_Ty1/copia-like"/>
</dbReference>
<feature type="region of interest" description="Disordered" evidence="1">
    <location>
        <begin position="333"/>
        <end position="395"/>
    </location>
</feature>